<evidence type="ECO:0000313" key="2">
    <source>
        <dbReference type="EMBL" id="CDI03062.1"/>
    </source>
</evidence>
<evidence type="ECO:0000256" key="1">
    <source>
        <dbReference type="SAM" id="Phobius"/>
    </source>
</evidence>
<keyword evidence="1" id="KW-0472">Membrane</keyword>
<organism evidence="2 3">
    <name type="scientific">Candidatus Competibacter denitrificans Run_A_D11</name>
    <dbReference type="NCBI Taxonomy" id="1400863"/>
    <lineage>
        <taxon>Bacteria</taxon>
        <taxon>Pseudomonadati</taxon>
        <taxon>Pseudomonadota</taxon>
        <taxon>Gammaproteobacteria</taxon>
        <taxon>Candidatus Competibacteraceae</taxon>
        <taxon>Candidatus Competibacter</taxon>
    </lineage>
</organism>
<reference evidence="2" key="1">
    <citation type="submission" date="2013-07" db="EMBL/GenBank/DDBJ databases">
        <authorList>
            <person name="McIlroy S."/>
        </authorList>
    </citation>
    <scope>NUCLEOTIDE SEQUENCE [LARGE SCALE GENOMIC DNA]</scope>
    <source>
        <strain evidence="2">Run_A_D11</strain>
    </source>
</reference>
<keyword evidence="3" id="KW-1185">Reference proteome</keyword>
<dbReference type="AlphaFoldDB" id="W6M5Q7"/>
<protein>
    <submittedName>
        <fullName evidence="2">Uncharacterized protein</fullName>
    </submittedName>
</protein>
<name>W6M5Q7_9GAMM</name>
<comment type="caution">
    <text evidence="2">The sequence shown here is derived from an EMBL/GenBank/DDBJ whole genome shotgun (WGS) entry which is preliminary data.</text>
</comment>
<feature type="transmembrane region" description="Helical" evidence="1">
    <location>
        <begin position="12"/>
        <end position="37"/>
    </location>
</feature>
<keyword evidence="1" id="KW-0812">Transmembrane</keyword>
<keyword evidence="1" id="KW-1133">Transmembrane helix</keyword>
<evidence type="ECO:0000313" key="3">
    <source>
        <dbReference type="Proteomes" id="UP000035760"/>
    </source>
</evidence>
<reference evidence="2" key="2">
    <citation type="submission" date="2014-03" db="EMBL/GenBank/DDBJ databases">
        <title>Candidatus Competibacter-lineage genomes retrieved from metagenomes reveal functional metabolic diversity.</title>
        <authorList>
            <person name="McIlroy S.J."/>
            <person name="Albertsen M."/>
            <person name="Andresen E.K."/>
            <person name="Saunders A.M."/>
            <person name="Kristiansen R."/>
            <person name="Stokholm-Bjerregaard M."/>
            <person name="Nielsen K.L."/>
            <person name="Nielsen P.H."/>
        </authorList>
    </citation>
    <scope>NUCLEOTIDE SEQUENCE</scope>
    <source>
        <strain evidence="2">Run_A_D11</strain>
    </source>
</reference>
<proteinExistence type="predicted"/>
<gene>
    <name evidence="2" type="ORF">BN873_380044</name>
</gene>
<dbReference type="EMBL" id="CBTJ020000045">
    <property type="protein sequence ID" value="CDI03062.1"/>
    <property type="molecule type" value="Genomic_DNA"/>
</dbReference>
<dbReference type="Proteomes" id="UP000035760">
    <property type="component" value="Unassembled WGS sequence"/>
</dbReference>
<sequence>MVSCGHIIRGFRNLVVGITYLFVFLRDSLSLVGYFWLPELFYIFQYSGCFYKTHSV</sequence>
<dbReference type="STRING" id="1400863.BN873_380044"/>
<accession>W6M5Q7</accession>